<dbReference type="SUPFAM" id="SSF56300">
    <property type="entry name" value="Metallo-dependent phosphatases"/>
    <property type="match status" value="1"/>
</dbReference>
<keyword evidence="1" id="KW-0812">Transmembrane</keyword>
<dbReference type="InterPro" id="IPR004843">
    <property type="entry name" value="Calcineurin-like_PHP"/>
</dbReference>
<dbReference type="Proteomes" id="UP000515490">
    <property type="component" value="Chromosome"/>
</dbReference>
<gene>
    <name evidence="3" type="ORF">HUW50_00590</name>
</gene>
<feature type="transmembrane region" description="Helical" evidence="1">
    <location>
        <begin position="7"/>
        <end position="25"/>
    </location>
</feature>
<keyword evidence="1" id="KW-1133">Transmembrane helix</keyword>
<dbReference type="PANTHER" id="PTHR31302">
    <property type="entry name" value="TRANSMEMBRANE PROTEIN WITH METALLOPHOSPHOESTERASE DOMAIN-RELATED"/>
    <property type="match status" value="1"/>
</dbReference>
<keyword evidence="4" id="KW-1185">Reference proteome</keyword>
<organism evidence="3 4">
    <name type="scientific">Metabacillus elymi</name>
    <dbReference type="NCBI Taxonomy" id="2745198"/>
    <lineage>
        <taxon>Bacteria</taxon>
        <taxon>Bacillati</taxon>
        <taxon>Bacillota</taxon>
        <taxon>Bacilli</taxon>
        <taxon>Bacillales</taxon>
        <taxon>Bacillaceae</taxon>
        <taxon>Metabacillus</taxon>
    </lineage>
</organism>
<keyword evidence="1" id="KW-0472">Membrane</keyword>
<protein>
    <submittedName>
        <fullName evidence="3">Metallophosphoesterase</fullName>
    </submittedName>
</protein>
<dbReference type="PANTHER" id="PTHR31302:SF0">
    <property type="entry name" value="TRANSMEMBRANE PROTEIN WITH METALLOPHOSPHOESTERASE DOMAIN"/>
    <property type="match status" value="1"/>
</dbReference>
<accession>A0ABX6S053</accession>
<dbReference type="InterPro" id="IPR029052">
    <property type="entry name" value="Metallo-depent_PP-like"/>
</dbReference>
<evidence type="ECO:0000313" key="3">
    <source>
        <dbReference type="EMBL" id="QNF26176.1"/>
    </source>
</evidence>
<evidence type="ECO:0000259" key="2">
    <source>
        <dbReference type="Pfam" id="PF00149"/>
    </source>
</evidence>
<sequence>MRKAGGKIFVGILLLLIALIFYTSWDNNRVKVVKQDIIIEDLPEKLDGYKILQITDLHEKVFGSNQKDLISKINSIDYDAIVFTGDMLVSDDSSNYKPYYDIIDGIKKKEHALFVSGNSDPSNYVYDNAGNVGKHDFIKGMESRGVMLLESVYSIQIDAAKIHFVDFELSTLNTKMRDGLPNIIGKSLRNIDYRNKLLDEITKLDNVDNSDILIGLNHYPVVDAKIDQLNNHEYHVFRDYDLIMAGHYHGGQIRLPFYGALFVPEPYYERSGLFPPLNRVKGLWEYKQTKQYVSAGLGSSQTVSFLKFRLFNTPEINVLTFKKKG</sequence>
<dbReference type="EMBL" id="CP055263">
    <property type="protein sequence ID" value="QNF26176.1"/>
    <property type="molecule type" value="Genomic_DNA"/>
</dbReference>
<dbReference type="RefSeq" id="WP_185653583.1">
    <property type="nucleotide sequence ID" value="NZ_CP055263.1"/>
</dbReference>
<reference evidence="3 4" key="1">
    <citation type="submission" date="2020-06" db="EMBL/GenBank/DDBJ databases">
        <title>Metabacillus dokdonensis sp. nov., isolated from the rhizosphere of Elymus tsukushiensis, a plant native to the Dokdo Islands, Republic of Korea.</title>
        <authorList>
            <person name="Lee S.Y."/>
            <person name="Hwang Y.J."/>
            <person name="Son J.S."/>
            <person name="Ghim S.Y."/>
        </authorList>
    </citation>
    <scope>NUCLEOTIDE SEQUENCE [LARGE SCALE GENOMIC DNA]</scope>
    <source>
        <strain evidence="3 4">KUDC1714</strain>
    </source>
</reference>
<dbReference type="InterPro" id="IPR051158">
    <property type="entry name" value="Metallophosphoesterase_sf"/>
</dbReference>
<name>A0ABX6S053_9BACI</name>
<evidence type="ECO:0000256" key="1">
    <source>
        <dbReference type="SAM" id="Phobius"/>
    </source>
</evidence>
<proteinExistence type="predicted"/>
<dbReference type="Pfam" id="PF00149">
    <property type="entry name" value="Metallophos"/>
    <property type="match status" value="1"/>
</dbReference>
<dbReference type="Gene3D" id="3.60.21.10">
    <property type="match status" value="1"/>
</dbReference>
<evidence type="ECO:0000313" key="4">
    <source>
        <dbReference type="Proteomes" id="UP000515490"/>
    </source>
</evidence>
<feature type="domain" description="Calcineurin-like phosphoesterase" evidence="2">
    <location>
        <begin position="50"/>
        <end position="250"/>
    </location>
</feature>